<keyword evidence="2" id="KW-0732">Signal</keyword>
<feature type="region of interest" description="Disordered" evidence="1">
    <location>
        <begin position="38"/>
        <end position="67"/>
    </location>
</feature>
<feature type="signal peptide" evidence="2">
    <location>
        <begin position="1"/>
        <end position="36"/>
    </location>
</feature>
<name>A0ABQ9UA80_SAGOE</name>
<organism evidence="3 4">
    <name type="scientific">Saguinus oedipus</name>
    <name type="common">Cotton-top tamarin</name>
    <name type="synonym">Oedipomidas oedipus</name>
    <dbReference type="NCBI Taxonomy" id="9490"/>
    <lineage>
        <taxon>Eukaryota</taxon>
        <taxon>Metazoa</taxon>
        <taxon>Chordata</taxon>
        <taxon>Craniata</taxon>
        <taxon>Vertebrata</taxon>
        <taxon>Euteleostomi</taxon>
        <taxon>Mammalia</taxon>
        <taxon>Eutheria</taxon>
        <taxon>Euarchontoglires</taxon>
        <taxon>Primates</taxon>
        <taxon>Haplorrhini</taxon>
        <taxon>Platyrrhini</taxon>
        <taxon>Cebidae</taxon>
        <taxon>Callitrichinae</taxon>
        <taxon>Saguinus</taxon>
    </lineage>
</organism>
<sequence length="67" mass="7645">MHPCGSARFPVRQEHPSSLLLVSLGLLSFNQRQVLGQQEDEEGWQQEYEKTVESPSDATTDFIRNKV</sequence>
<evidence type="ECO:0000256" key="2">
    <source>
        <dbReference type="SAM" id="SignalP"/>
    </source>
</evidence>
<accession>A0ABQ9UA80</accession>
<evidence type="ECO:0000313" key="3">
    <source>
        <dbReference type="EMBL" id="KAK2093977.1"/>
    </source>
</evidence>
<comment type="caution">
    <text evidence="3">The sequence shown here is derived from an EMBL/GenBank/DDBJ whole genome shotgun (WGS) entry which is preliminary data.</text>
</comment>
<dbReference type="EMBL" id="JASSZA010000014">
    <property type="protein sequence ID" value="KAK2093977.1"/>
    <property type="molecule type" value="Genomic_DNA"/>
</dbReference>
<reference evidence="3 4" key="1">
    <citation type="submission" date="2023-05" db="EMBL/GenBank/DDBJ databases">
        <title>B98-5 Cell Line De Novo Hybrid Assembly: An Optical Mapping Approach.</title>
        <authorList>
            <person name="Kananen K."/>
            <person name="Auerbach J.A."/>
            <person name="Kautto E."/>
            <person name="Blachly J.S."/>
        </authorList>
    </citation>
    <scope>NUCLEOTIDE SEQUENCE [LARGE SCALE GENOMIC DNA]</scope>
    <source>
        <strain evidence="3">B95-8</strain>
        <tissue evidence="3">Cell line</tissue>
    </source>
</reference>
<dbReference type="Proteomes" id="UP001266305">
    <property type="component" value="Unassembled WGS sequence"/>
</dbReference>
<feature type="chain" id="PRO_5045829431" evidence="2">
    <location>
        <begin position="37"/>
        <end position="67"/>
    </location>
</feature>
<evidence type="ECO:0000256" key="1">
    <source>
        <dbReference type="SAM" id="MobiDB-lite"/>
    </source>
</evidence>
<keyword evidence="4" id="KW-1185">Reference proteome</keyword>
<evidence type="ECO:0000313" key="4">
    <source>
        <dbReference type="Proteomes" id="UP001266305"/>
    </source>
</evidence>
<protein>
    <submittedName>
        <fullName evidence="3">Uncharacterized protein</fullName>
    </submittedName>
</protein>
<gene>
    <name evidence="3" type="ORF">P7K49_027715</name>
</gene>
<proteinExistence type="predicted"/>